<dbReference type="HOGENOM" id="CLU_1368062_0_0_1"/>
<sequence length="200" mass="22265">MVIVIDSASFSSEIEIQVQLHISGALDYMRPNTNGSLVGMVKMTTGNPRCPPQNQNIHSLRSGHRVPVDVLPPDGKLLASFRTSLGSFLAAHRSSLPREECGRRDEGPHGPPRAPLPDLHRGREQWRAPRLRPWPVDAHNLVIHLDNARVAEQHPREKKREEKKETRHVAAQASELCSLETARLDGCFLQPQIGSARRAA</sequence>
<evidence type="ECO:0000313" key="3">
    <source>
        <dbReference type="Proteomes" id="UP000026960"/>
    </source>
</evidence>
<feature type="region of interest" description="Disordered" evidence="1">
    <location>
        <begin position="96"/>
        <end position="120"/>
    </location>
</feature>
<proteinExistence type="predicted"/>
<dbReference type="Proteomes" id="UP000026960">
    <property type="component" value="Chromosome 4"/>
</dbReference>
<keyword evidence="3" id="KW-1185">Reference proteome</keyword>
<dbReference type="PaxDb" id="65489-OBART04G13500.1"/>
<reference evidence="2" key="1">
    <citation type="journal article" date="2009" name="Rice">
        <title>De Novo Next Generation Sequencing of Plant Genomes.</title>
        <authorList>
            <person name="Rounsley S."/>
            <person name="Marri P.R."/>
            <person name="Yu Y."/>
            <person name="He R."/>
            <person name="Sisneros N."/>
            <person name="Goicoechea J.L."/>
            <person name="Lee S.J."/>
            <person name="Angelova A."/>
            <person name="Kudrna D."/>
            <person name="Luo M."/>
            <person name="Affourtit J."/>
            <person name="Desany B."/>
            <person name="Knight J."/>
            <person name="Niazi F."/>
            <person name="Egholm M."/>
            <person name="Wing R.A."/>
        </authorList>
    </citation>
    <scope>NUCLEOTIDE SEQUENCE [LARGE SCALE GENOMIC DNA]</scope>
    <source>
        <strain evidence="2">cv. IRGC 105608</strain>
    </source>
</reference>
<feature type="region of interest" description="Disordered" evidence="1">
    <location>
        <begin position="147"/>
        <end position="171"/>
    </location>
</feature>
<evidence type="ECO:0000313" key="2">
    <source>
        <dbReference type="EnsemblPlants" id="OBART04G13500.1"/>
    </source>
</evidence>
<organism evidence="2">
    <name type="scientific">Oryza barthii</name>
    <dbReference type="NCBI Taxonomy" id="65489"/>
    <lineage>
        <taxon>Eukaryota</taxon>
        <taxon>Viridiplantae</taxon>
        <taxon>Streptophyta</taxon>
        <taxon>Embryophyta</taxon>
        <taxon>Tracheophyta</taxon>
        <taxon>Spermatophyta</taxon>
        <taxon>Magnoliopsida</taxon>
        <taxon>Liliopsida</taxon>
        <taxon>Poales</taxon>
        <taxon>Poaceae</taxon>
        <taxon>BOP clade</taxon>
        <taxon>Oryzoideae</taxon>
        <taxon>Oryzeae</taxon>
        <taxon>Oryzinae</taxon>
        <taxon>Oryza</taxon>
    </lineage>
</organism>
<dbReference type="Gramene" id="OBART04G13500.1">
    <property type="protein sequence ID" value="OBART04G13500.1"/>
    <property type="gene ID" value="OBART04G13500"/>
</dbReference>
<evidence type="ECO:0000256" key="1">
    <source>
        <dbReference type="SAM" id="MobiDB-lite"/>
    </source>
</evidence>
<accession>A0A0D3FW56</accession>
<name>A0A0D3FW56_9ORYZ</name>
<dbReference type="AlphaFoldDB" id="A0A0D3FW56"/>
<reference evidence="2" key="2">
    <citation type="submission" date="2015-03" db="UniProtKB">
        <authorList>
            <consortium name="EnsemblPlants"/>
        </authorList>
    </citation>
    <scope>IDENTIFICATION</scope>
</reference>
<protein>
    <submittedName>
        <fullName evidence="2">Uncharacterized protein</fullName>
    </submittedName>
</protein>
<feature type="compositionally biased region" description="Basic and acidic residues" evidence="1">
    <location>
        <begin position="147"/>
        <end position="168"/>
    </location>
</feature>
<feature type="compositionally biased region" description="Basic and acidic residues" evidence="1">
    <location>
        <begin position="96"/>
        <end position="108"/>
    </location>
</feature>
<dbReference type="EnsemblPlants" id="OBART04G13500.1">
    <property type="protein sequence ID" value="OBART04G13500.1"/>
    <property type="gene ID" value="OBART04G13500"/>
</dbReference>